<feature type="transmembrane region" description="Helical" evidence="8">
    <location>
        <begin position="292"/>
        <end position="316"/>
    </location>
</feature>
<comment type="subcellular location">
    <subcellularLocation>
        <location evidence="1">Cell membrane</location>
        <topology evidence="1">Multi-pass membrane protein</topology>
    </subcellularLocation>
</comment>
<dbReference type="InterPro" id="IPR018584">
    <property type="entry name" value="GT87"/>
</dbReference>
<gene>
    <name evidence="9" type="ORF">LARV_02399</name>
</gene>
<keyword evidence="3" id="KW-0808">Transferase</keyword>
<dbReference type="STRING" id="360412.LARV_02399"/>
<dbReference type="AlphaFoldDB" id="A0A0S7BK87"/>
<dbReference type="GO" id="GO:0016758">
    <property type="term" value="F:hexosyltransferase activity"/>
    <property type="evidence" value="ECO:0007669"/>
    <property type="project" value="InterPro"/>
</dbReference>
<feature type="transmembrane region" description="Helical" evidence="8">
    <location>
        <begin position="188"/>
        <end position="206"/>
    </location>
</feature>
<feature type="transmembrane region" description="Helical" evidence="8">
    <location>
        <begin position="262"/>
        <end position="280"/>
    </location>
</feature>
<evidence type="ECO:0000256" key="1">
    <source>
        <dbReference type="ARBA" id="ARBA00004651"/>
    </source>
</evidence>
<feature type="transmembrane region" description="Helical" evidence="8">
    <location>
        <begin position="78"/>
        <end position="99"/>
    </location>
</feature>
<protein>
    <recommendedName>
        <fullName evidence="11">DUF2029 domain-containing protein</fullName>
    </recommendedName>
</protein>
<evidence type="ECO:0000313" key="9">
    <source>
        <dbReference type="EMBL" id="GAP14626.1"/>
    </source>
</evidence>
<feature type="transmembrane region" description="Helical" evidence="8">
    <location>
        <begin position="111"/>
        <end position="132"/>
    </location>
</feature>
<comment type="similarity">
    <text evidence="7">Belongs to the glycosyltransferase 87 family.</text>
</comment>
<feature type="transmembrane region" description="Helical" evidence="8">
    <location>
        <begin position="359"/>
        <end position="378"/>
    </location>
</feature>
<evidence type="ECO:0008006" key="11">
    <source>
        <dbReference type="Google" id="ProtNLM"/>
    </source>
</evidence>
<keyword evidence="2" id="KW-1003">Cell membrane</keyword>
<evidence type="ECO:0000256" key="4">
    <source>
        <dbReference type="ARBA" id="ARBA00022692"/>
    </source>
</evidence>
<name>A0A0S7BK87_9CHLR</name>
<evidence type="ECO:0000256" key="6">
    <source>
        <dbReference type="ARBA" id="ARBA00023136"/>
    </source>
</evidence>
<feature type="transmembrane region" description="Helical" evidence="8">
    <location>
        <begin position="152"/>
        <end position="176"/>
    </location>
</feature>
<dbReference type="RefSeq" id="WP_075073868.1">
    <property type="nucleotide sequence ID" value="NZ_DF967972.1"/>
</dbReference>
<proteinExistence type="inferred from homology"/>
<evidence type="ECO:0000256" key="2">
    <source>
        <dbReference type="ARBA" id="ARBA00022475"/>
    </source>
</evidence>
<keyword evidence="10" id="KW-1185">Reference proteome</keyword>
<dbReference type="Proteomes" id="UP000055060">
    <property type="component" value="Unassembled WGS sequence"/>
</dbReference>
<evidence type="ECO:0000256" key="3">
    <source>
        <dbReference type="ARBA" id="ARBA00022679"/>
    </source>
</evidence>
<keyword evidence="4 8" id="KW-0812">Transmembrane</keyword>
<evidence type="ECO:0000313" key="10">
    <source>
        <dbReference type="Proteomes" id="UP000055060"/>
    </source>
</evidence>
<dbReference type="GO" id="GO:0005886">
    <property type="term" value="C:plasma membrane"/>
    <property type="evidence" value="ECO:0007669"/>
    <property type="project" value="UniProtKB-SubCell"/>
</dbReference>
<evidence type="ECO:0000256" key="5">
    <source>
        <dbReference type="ARBA" id="ARBA00022989"/>
    </source>
</evidence>
<keyword evidence="5 8" id="KW-1133">Transmembrane helix</keyword>
<accession>A0A0S7BK87</accession>
<sequence>MTKKIHVPTLLGLFLLARVLLYLALPLDELHGYGDFVTFFSVAQIPGWPYLNYWVEFPPLFPFLSETLFRISGGQQHVYTYLLIFVLLLADAGNLYFFQRLAGHFWKDEELSFRVLFYLIILIALPYGWWYFDSLAVFFLLAGLTYAVENRPARAGVLWGIGALVKFFPLIGLAALWRGRDFRRLIRAAIFSIGILGIGLFAFWLISPQYTRASLISQSSKGSWETVWALIDGNRSTGNFGDLVQRLDPALASRPVGDPARISPWMTLPIFVGLGLFFLFRSKPSLHRPLAATGLAMCLFFLWSAGWSVQWVAYLIPIFLLGLEKRNAALLSATFALINVLEWPVLLSRGLFSLLPVTVLTRTLLLILAAVLFVGQLNTERPIEDMDL</sequence>
<dbReference type="Pfam" id="PF09594">
    <property type="entry name" value="GT87"/>
    <property type="match status" value="1"/>
</dbReference>
<keyword evidence="6 8" id="KW-0472">Membrane</keyword>
<evidence type="ECO:0000256" key="8">
    <source>
        <dbReference type="SAM" id="Phobius"/>
    </source>
</evidence>
<evidence type="ECO:0000256" key="7">
    <source>
        <dbReference type="ARBA" id="ARBA00024033"/>
    </source>
</evidence>
<organism evidence="9">
    <name type="scientific">Longilinea arvoryzae</name>
    <dbReference type="NCBI Taxonomy" id="360412"/>
    <lineage>
        <taxon>Bacteria</taxon>
        <taxon>Bacillati</taxon>
        <taxon>Chloroflexota</taxon>
        <taxon>Anaerolineae</taxon>
        <taxon>Anaerolineales</taxon>
        <taxon>Anaerolineaceae</taxon>
        <taxon>Longilinea</taxon>
    </lineage>
</organism>
<dbReference type="EMBL" id="DF967972">
    <property type="protein sequence ID" value="GAP14626.1"/>
    <property type="molecule type" value="Genomic_DNA"/>
</dbReference>
<reference evidence="9" key="1">
    <citation type="submission" date="2015-07" db="EMBL/GenBank/DDBJ databases">
        <title>Draft Genome Sequences of Anaerolinea thermolimosa IMO-1, Bellilinea caldifistulae GOMI-1, Leptolinea tardivitalis YMTK-2, Levilinea saccharolytica KIBI-1,Longilinea arvoryzae KOME-1, Previously Described as Members of the Anaerolineaceae (Chloroflexi).</title>
        <authorList>
            <person name="Sekiguchi Y."/>
            <person name="Ohashi A."/>
            <person name="Matsuura N."/>
            <person name="Tourlousse M.D."/>
        </authorList>
    </citation>
    <scope>NUCLEOTIDE SEQUENCE [LARGE SCALE GENOMIC DNA]</scope>
    <source>
        <strain evidence="9">KOME-1</strain>
    </source>
</reference>